<accession>A0A7U2HZ60</accession>
<organism evidence="1 2">
    <name type="scientific">Phaeosphaeria nodorum (strain SN15 / ATCC MYA-4574 / FGSC 10173)</name>
    <name type="common">Glume blotch fungus</name>
    <name type="synonym">Parastagonospora nodorum</name>
    <dbReference type="NCBI Taxonomy" id="321614"/>
    <lineage>
        <taxon>Eukaryota</taxon>
        <taxon>Fungi</taxon>
        <taxon>Dikarya</taxon>
        <taxon>Ascomycota</taxon>
        <taxon>Pezizomycotina</taxon>
        <taxon>Dothideomycetes</taxon>
        <taxon>Pleosporomycetidae</taxon>
        <taxon>Pleosporales</taxon>
        <taxon>Pleosporineae</taxon>
        <taxon>Phaeosphaeriaceae</taxon>
        <taxon>Parastagonospora</taxon>
    </lineage>
</organism>
<protein>
    <submittedName>
        <fullName evidence="1">Uncharacterized protein</fullName>
    </submittedName>
</protein>
<dbReference type="Proteomes" id="UP000663193">
    <property type="component" value="Chromosome 3"/>
</dbReference>
<gene>
    <name evidence="1" type="ORF">JI435_036870</name>
</gene>
<name>A0A7U2HZ60_PHANO</name>
<evidence type="ECO:0000313" key="1">
    <source>
        <dbReference type="EMBL" id="QRC93462.1"/>
    </source>
</evidence>
<reference evidence="2" key="1">
    <citation type="journal article" date="2021" name="BMC Genomics">
        <title>Chromosome-level genome assembly and manually-curated proteome of model necrotroph Parastagonospora nodorum Sn15 reveals a genome-wide trove of candidate effector homologs, and redundancy of virulence-related functions within an accessory chromosome.</title>
        <authorList>
            <person name="Bertazzoni S."/>
            <person name="Jones D.A.B."/>
            <person name="Phan H.T."/>
            <person name="Tan K.-C."/>
            <person name="Hane J.K."/>
        </authorList>
    </citation>
    <scope>NUCLEOTIDE SEQUENCE [LARGE SCALE GENOMIC DNA]</scope>
    <source>
        <strain evidence="2">SN15 / ATCC MYA-4574 / FGSC 10173)</strain>
    </source>
</reference>
<dbReference type="VEuPathDB" id="FungiDB:JI435_036870"/>
<proteinExistence type="predicted"/>
<dbReference type="EMBL" id="CP069025">
    <property type="protein sequence ID" value="QRC93462.1"/>
    <property type="molecule type" value="Genomic_DNA"/>
</dbReference>
<sequence length="87" mass="9948">MMVYDSQKDSMATINQRYLMHGARDGQRPTSGFAFYKAWQMSCGPSEILLPWYEGMQTHQGLMTDCSCATTCAQRSWKNKAERARTV</sequence>
<dbReference type="AlphaFoldDB" id="A0A7U2HZ60"/>
<evidence type="ECO:0000313" key="2">
    <source>
        <dbReference type="Proteomes" id="UP000663193"/>
    </source>
</evidence>
<keyword evidence="2" id="KW-1185">Reference proteome</keyword>